<dbReference type="STRING" id="394193.SAMN04489732_12099"/>
<evidence type="ECO:0000256" key="3">
    <source>
        <dbReference type="ARBA" id="ARBA00022490"/>
    </source>
</evidence>
<dbReference type="RefSeq" id="WP_091625695.1">
    <property type="nucleotide sequence ID" value="NZ_FOEF01000020.1"/>
</dbReference>
<dbReference type="EMBL" id="FOEF01000020">
    <property type="protein sequence ID" value="SEP52436.1"/>
    <property type="molecule type" value="Genomic_DNA"/>
</dbReference>
<comment type="similarity">
    <text evidence="2">Belongs to the EspG family.</text>
</comment>
<dbReference type="AlphaFoldDB" id="A0A1H8YJV6"/>
<organism evidence="5 6">
    <name type="scientific">Amycolatopsis saalfeldensis</name>
    <dbReference type="NCBI Taxonomy" id="394193"/>
    <lineage>
        <taxon>Bacteria</taxon>
        <taxon>Bacillati</taxon>
        <taxon>Actinomycetota</taxon>
        <taxon>Actinomycetes</taxon>
        <taxon>Pseudonocardiales</taxon>
        <taxon>Pseudonocardiaceae</taxon>
        <taxon>Amycolatopsis</taxon>
    </lineage>
</organism>
<name>A0A1H8YJV6_9PSEU</name>
<keyword evidence="6" id="KW-1185">Reference proteome</keyword>
<evidence type="ECO:0000313" key="6">
    <source>
        <dbReference type="Proteomes" id="UP000198582"/>
    </source>
</evidence>
<sequence length="250" mass="27491">MRVIETGVVVPRLAFLTAWDMLDLGDLPAIFGTSKHFWMDDTSRRHLEKSTLDWLTGHGLARGGRVNPMWSATLRVIAHADAEFYGWSNFRDESHGAIAVAVSEDSAVRVLADRDTVTVQPVPVRWPATSLVEVLPDIAGAPVRRVAVAKDFYADPDSARSGPLAEPVDTREVEYLNEVLRRPRDGMHQLYVATRDSDGDRVRSEPISAIDLTGSGRVLTYVTGDDVIVMASGTPREVVKTLNDTVKSLV</sequence>
<reference evidence="5 6" key="1">
    <citation type="submission" date="2016-10" db="EMBL/GenBank/DDBJ databases">
        <authorList>
            <person name="de Groot N.N."/>
        </authorList>
    </citation>
    <scope>NUCLEOTIDE SEQUENCE [LARGE SCALE GENOMIC DNA]</scope>
    <source>
        <strain evidence="5 6">DSM 44993</strain>
    </source>
</reference>
<accession>A0A1H8YJV6</accession>
<dbReference type="Pfam" id="PF14011">
    <property type="entry name" value="ESX-1_EspG"/>
    <property type="match status" value="1"/>
</dbReference>
<evidence type="ECO:0000256" key="2">
    <source>
        <dbReference type="ARBA" id="ARBA00006411"/>
    </source>
</evidence>
<comment type="subcellular location">
    <subcellularLocation>
        <location evidence="1">Cytoplasm</location>
    </subcellularLocation>
</comment>
<evidence type="ECO:0000256" key="4">
    <source>
        <dbReference type="ARBA" id="ARBA00023186"/>
    </source>
</evidence>
<evidence type="ECO:0000313" key="5">
    <source>
        <dbReference type="EMBL" id="SEP52436.1"/>
    </source>
</evidence>
<keyword evidence="4" id="KW-0143">Chaperone</keyword>
<dbReference type="OrthoDB" id="3612957at2"/>
<protein>
    <submittedName>
        <fullName evidence="5">EspG family protein</fullName>
    </submittedName>
</protein>
<dbReference type="InterPro" id="IPR025734">
    <property type="entry name" value="EspG"/>
</dbReference>
<keyword evidence="3" id="KW-0963">Cytoplasm</keyword>
<evidence type="ECO:0000256" key="1">
    <source>
        <dbReference type="ARBA" id="ARBA00004496"/>
    </source>
</evidence>
<dbReference type="Proteomes" id="UP000198582">
    <property type="component" value="Unassembled WGS sequence"/>
</dbReference>
<proteinExistence type="inferred from homology"/>
<gene>
    <name evidence="5" type="ORF">SAMN04489732_12099</name>
</gene>